<accession>A0A117MJM7</accession>
<evidence type="ECO:0000256" key="1">
    <source>
        <dbReference type="SAM" id="MobiDB-lite"/>
    </source>
</evidence>
<dbReference type="Proteomes" id="UP000053923">
    <property type="component" value="Unassembled WGS sequence"/>
</dbReference>
<organism evidence="2 3">
    <name type="scientific">Streptomyces regalis</name>
    <dbReference type="NCBI Taxonomy" id="68262"/>
    <lineage>
        <taxon>Bacteria</taxon>
        <taxon>Bacillati</taxon>
        <taxon>Actinomycetota</taxon>
        <taxon>Actinomycetes</taxon>
        <taxon>Kitasatosporales</taxon>
        <taxon>Streptomycetaceae</taxon>
        <taxon>Streptomyces</taxon>
    </lineage>
</organism>
<gene>
    <name evidence="2" type="ORF">ADL12_47320</name>
</gene>
<reference evidence="3" key="1">
    <citation type="submission" date="2015-10" db="EMBL/GenBank/DDBJ databases">
        <authorList>
            <person name="Ju K.-S."/>
            <person name="Doroghazi J.R."/>
            <person name="Metcalf W.W."/>
        </authorList>
    </citation>
    <scope>NUCLEOTIDE SEQUENCE [LARGE SCALE GENOMIC DNA]</scope>
    <source>
        <strain evidence="3">NRRL 3151</strain>
    </source>
</reference>
<evidence type="ECO:0000313" key="2">
    <source>
        <dbReference type="EMBL" id="KUL20859.1"/>
    </source>
</evidence>
<name>A0A117MJM7_9ACTN</name>
<sequence>MIGIAIPLLGTVATLLTVLSNNSDDDSGAGGAISSPATQQNSPAASGTPVEEPGGQNGASAAPTASVRFGPGDLVVNSTYGASGYVDLDSVPLLVTGRSTDGSDLAFDPTGSEPVDVEGQIAPLPAGASEPSEAECVTQLQKNELSELDLARDVAFCVQTGEGRTAYLRVISAPVEGEGKVRLKATVWDLPQ</sequence>
<dbReference type="AlphaFoldDB" id="A0A117MJM7"/>
<comment type="caution">
    <text evidence="2">The sequence shown here is derived from an EMBL/GenBank/DDBJ whole genome shotgun (WGS) entry which is preliminary data.</text>
</comment>
<feature type="region of interest" description="Disordered" evidence="1">
    <location>
        <begin position="24"/>
        <end position="66"/>
    </location>
</feature>
<proteinExistence type="predicted"/>
<dbReference type="EMBL" id="LLZG01000416">
    <property type="protein sequence ID" value="KUL20859.1"/>
    <property type="molecule type" value="Genomic_DNA"/>
</dbReference>
<keyword evidence="3" id="KW-1185">Reference proteome</keyword>
<feature type="compositionally biased region" description="Polar residues" evidence="1">
    <location>
        <begin position="35"/>
        <end position="45"/>
    </location>
</feature>
<evidence type="ECO:0000313" key="3">
    <source>
        <dbReference type="Proteomes" id="UP000053923"/>
    </source>
</evidence>
<protein>
    <submittedName>
        <fullName evidence="2">Uncharacterized protein</fullName>
    </submittedName>
</protein>